<evidence type="ECO:0000259" key="1">
    <source>
        <dbReference type="PROSITE" id="PS51186"/>
    </source>
</evidence>
<proteinExistence type="predicted"/>
<dbReference type="PANTHER" id="PTHR43617:SF38">
    <property type="entry name" value="N-ACETYLTRANSFERASE DOMAIN-CONTAINING PROTEIN"/>
    <property type="match status" value="1"/>
</dbReference>
<feature type="domain" description="N-acetyltransferase" evidence="1">
    <location>
        <begin position="1"/>
        <end position="184"/>
    </location>
</feature>
<dbReference type="Pfam" id="PF00583">
    <property type="entry name" value="Acetyltransf_1"/>
    <property type="match status" value="1"/>
</dbReference>
<dbReference type="GO" id="GO:0016747">
    <property type="term" value="F:acyltransferase activity, transferring groups other than amino-acyl groups"/>
    <property type="evidence" value="ECO:0007669"/>
    <property type="project" value="InterPro"/>
</dbReference>
<name>A0AAX3LXX2_9BACL</name>
<dbReference type="Gene3D" id="3.40.630.30">
    <property type="match status" value="1"/>
</dbReference>
<dbReference type="RefSeq" id="WP_273613295.1">
    <property type="nucleotide sequence ID" value="NZ_CP117416.1"/>
</dbReference>
<dbReference type="PANTHER" id="PTHR43617">
    <property type="entry name" value="L-AMINO ACID N-ACETYLTRANSFERASE"/>
    <property type="match status" value="1"/>
</dbReference>
<keyword evidence="3" id="KW-1185">Reference proteome</keyword>
<dbReference type="EMBL" id="CP117416">
    <property type="protein sequence ID" value="WCT54812.1"/>
    <property type="molecule type" value="Genomic_DNA"/>
</dbReference>
<dbReference type="AlphaFoldDB" id="A0AAX3LXX2"/>
<organism evidence="2 3">
    <name type="scientific">Paenibacillus kyungheensis</name>
    <dbReference type="NCBI Taxonomy" id="1452732"/>
    <lineage>
        <taxon>Bacteria</taxon>
        <taxon>Bacillati</taxon>
        <taxon>Bacillota</taxon>
        <taxon>Bacilli</taxon>
        <taxon>Bacillales</taxon>
        <taxon>Paenibacillaceae</taxon>
        <taxon>Paenibacillus</taxon>
    </lineage>
</organism>
<evidence type="ECO:0000313" key="3">
    <source>
        <dbReference type="Proteomes" id="UP001220509"/>
    </source>
</evidence>
<sequence length="184" mass="20741">MIRPATPTDAPVVLELMYTAIGDIAHAFTGTNNKEQSLLALRPLFEQTGNRISYENIFVEEREDQVIGFVLAYHGSQIASLDAPLIERVRQRGQDPSAIIPEAREDEYYLDSLAVDAAYQGQGIGTVLIHAFEQQAQQLGHHKVMLIVDKENPKARKLYERLGYTKDGQITVNGHEFYRMIKIV</sequence>
<protein>
    <submittedName>
        <fullName evidence="2">GNAT family N-acetyltransferase</fullName>
    </submittedName>
</protein>
<dbReference type="Proteomes" id="UP001220509">
    <property type="component" value="Chromosome"/>
</dbReference>
<evidence type="ECO:0000313" key="2">
    <source>
        <dbReference type="EMBL" id="WCT54812.1"/>
    </source>
</evidence>
<dbReference type="InterPro" id="IPR016181">
    <property type="entry name" value="Acyl_CoA_acyltransferase"/>
</dbReference>
<dbReference type="KEGG" id="pka:PQ456_16630"/>
<reference evidence="2 3" key="1">
    <citation type="submission" date="2023-02" db="EMBL/GenBank/DDBJ databases">
        <title>Genome sequence of Paenibacillus kyungheensis KACC 18744.</title>
        <authorList>
            <person name="Kim S."/>
            <person name="Heo J."/>
            <person name="Kwon S.-W."/>
        </authorList>
    </citation>
    <scope>NUCLEOTIDE SEQUENCE [LARGE SCALE GENOMIC DNA]</scope>
    <source>
        <strain evidence="2 3">KACC 18744</strain>
    </source>
</reference>
<dbReference type="SUPFAM" id="SSF55729">
    <property type="entry name" value="Acyl-CoA N-acyltransferases (Nat)"/>
    <property type="match status" value="1"/>
</dbReference>
<dbReference type="CDD" id="cd04301">
    <property type="entry name" value="NAT_SF"/>
    <property type="match status" value="1"/>
</dbReference>
<dbReference type="InterPro" id="IPR050276">
    <property type="entry name" value="MshD_Acetyltransferase"/>
</dbReference>
<accession>A0AAX3LXX2</accession>
<gene>
    <name evidence="2" type="ORF">PQ456_16630</name>
</gene>
<dbReference type="InterPro" id="IPR000182">
    <property type="entry name" value="GNAT_dom"/>
</dbReference>
<dbReference type="PROSITE" id="PS51186">
    <property type="entry name" value="GNAT"/>
    <property type="match status" value="1"/>
</dbReference>